<reference evidence="2 3" key="1">
    <citation type="submission" date="2019-03" db="EMBL/GenBank/DDBJ databases">
        <title>First draft genome of Liparis tanakae, snailfish: a comprehensive survey of snailfish specific genes.</title>
        <authorList>
            <person name="Kim W."/>
            <person name="Song I."/>
            <person name="Jeong J.-H."/>
            <person name="Kim D."/>
            <person name="Kim S."/>
            <person name="Ryu S."/>
            <person name="Song J.Y."/>
            <person name="Lee S.K."/>
        </authorList>
    </citation>
    <scope>NUCLEOTIDE SEQUENCE [LARGE SCALE GENOMIC DNA]</scope>
    <source>
        <tissue evidence="2">Muscle</tissue>
    </source>
</reference>
<dbReference type="EMBL" id="SRLO01000469">
    <property type="protein sequence ID" value="TNN55020.1"/>
    <property type="molecule type" value="Genomic_DNA"/>
</dbReference>
<feature type="region of interest" description="Disordered" evidence="1">
    <location>
        <begin position="47"/>
        <end position="75"/>
    </location>
</feature>
<dbReference type="Proteomes" id="UP000314294">
    <property type="component" value="Unassembled WGS sequence"/>
</dbReference>
<accession>A0A4Z2GP70</accession>
<protein>
    <submittedName>
        <fullName evidence="2">Uncharacterized protein</fullName>
    </submittedName>
</protein>
<evidence type="ECO:0000256" key="1">
    <source>
        <dbReference type="SAM" id="MobiDB-lite"/>
    </source>
</evidence>
<feature type="region of interest" description="Disordered" evidence="1">
    <location>
        <begin position="1"/>
        <end position="29"/>
    </location>
</feature>
<feature type="compositionally biased region" description="Basic and acidic residues" evidence="1">
    <location>
        <begin position="17"/>
        <end position="29"/>
    </location>
</feature>
<proteinExistence type="predicted"/>
<gene>
    <name evidence="2" type="ORF">EYF80_034807</name>
</gene>
<evidence type="ECO:0000313" key="2">
    <source>
        <dbReference type="EMBL" id="TNN55020.1"/>
    </source>
</evidence>
<organism evidence="2 3">
    <name type="scientific">Liparis tanakae</name>
    <name type="common">Tanaka's snailfish</name>
    <dbReference type="NCBI Taxonomy" id="230148"/>
    <lineage>
        <taxon>Eukaryota</taxon>
        <taxon>Metazoa</taxon>
        <taxon>Chordata</taxon>
        <taxon>Craniata</taxon>
        <taxon>Vertebrata</taxon>
        <taxon>Euteleostomi</taxon>
        <taxon>Actinopterygii</taxon>
        <taxon>Neopterygii</taxon>
        <taxon>Teleostei</taxon>
        <taxon>Neoteleostei</taxon>
        <taxon>Acanthomorphata</taxon>
        <taxon>Eupercaria</taxon>
        <taxon>Perciformes</taxon>
        <taxon>Cottioidei</taxon>
        <taxon>Cottales</taxon>
        <taxon>Liparidae</taxon>
        <taxon>Liparis</taxon>
    </lineage>
</organism>
<evidence type="ECO:0000313" key="3">
    <source>
        <dbReference type="Proteomes" id="UP000314294"/>
    </source>
</evidence>
<keyword evidence="3" id="KW-1185">Reference proteome</keyword>
<comment type="caution">
    <text evidence="2">The sequence shown here is derived from an EMBL/GenBank/DDBJ whole genome shotgun (WGS) entry which is preliminary data.</text>
</comment>
<dbReference type="AlphaFoldDB" id="A0A4Z2GP70"/>
<sequence length="169" mass="19097">MSPREGLTPSSFLNRASGKELRGTGSKDRIPERVCFHTLTWSSMVEGGRADHQSPEEDVSGQFGDGAGDRLSERRARSTACVPLDRAQELIEEQVDPQALHPHQLLVKGRKQLQHSGLDLLARRATDKFKPEYFDEVWKCLSFLKDTKKSLQAQWCMWPETNIGTIEMS</sequence>
<name>A0A4Z2GP70_9TELE</name>